<organism evidence="2 3">
    <name type="scientific">Pogonophryne albipinna</name>
    <dbReference type="NCBI Taxonomy" id="1090488"/>
    <lineage>
        <taxon>Eukaryota</taxon>
        <taxon>Metazoa</taxon>
        <taxon>Chordata</taxon>
        <taxon>Craniata</taxon>
        <taxon>Vertebrata</taxon>
        <taxon>Euteleostomi</taxon>
        <taxon>Actinopterygii</taxon>
        <taxon>Neopterygii</taxon>
        <taxon>Teleostei</taxon>
        <taxon>Neoteleostei</taxon>
        <taxon>Acanthomorphata</taxon>
        <taxon>Eupercaria</taxon>
        <taxon>Perciformes</taxon>
        <taxon>Notothenioidei</taxon>
        <taxon>Pogonophryne</taxon>
    </lineage>
</organism>
<keyword evidence="3" id="KW-1185">Reference proteome</keyword>
<accession>A0AAD6F5T6</accession>
<dbReference type="AlphaFoldDB" id="A0AAD6F5T6"/>
<name>A0AAD6F5T6_9TELE</name>
<comment type="caution">
    <text evidence="2">The sequence shown here is derived from an EMBL/GenBank/DDBJ whole genome shotgun (WGS) entry which is preliminary data.</text>
</comment>
<dbReference type="EMBL" id="JAPTMU010000101">
    <property type="protein sequence ID" value="KAJ4921837.1"/>
    <property type="molecule type" value="Genomic_DNA"/>
</dbReference>
<evidence type="ECO:0000313" key="2">
    <source>
        <dbReference type="EMBL" id="KAJ4921837.1"/>
    </source>
</evidence>
<feature type="region of interest" description="Disordered" evidence="1">
    <location>
        <begin position="1"/>
        <end position="48"/>
    </location>
</feature>
<proteinExistence type="predicted"/>
<feature type="compositionally biased region" description="Basic and acidic residues" evidence="1">
    <location>
        <begin position="29"/>
        <end position="38"/>
    </location>
</feature>
<protein>
    <submittedName>
        <fullName evidence="2">Uncharacterized protein</fullName>
    </submittedName>
</protein>
<reference evidence="2" key="1">
    <citation type="submission" date="2022-11" db="EMBL/GenBank/DDBJ databases">
        <title>Chromosome-level genome of Pogonophryne albipinna.</title>
        <authorList>
            <person name="Jo E."/>
        </authorList>
    </citation>
    <scope>NUCLEOTIDE SEQUENCE</scope>
    <source>
        <strain evidence="2">SGF0006</strain>
        <tissue evidence="2">Muscle</tissue>
    </source>
</reference>
<sequence>MHHYPEPTTARPVAPQRNAHRLPTVDLQQTKDRSEKKRLPAAVSSLSHTETCHALEERKLNDSQPTPPCAAKHDPECRALVTHYTRCWFSISRGSTSVKVHQLILNTAVQGRHILMFSIHALDPLS</sequence>
<dbReference type="Proteomes" id="UP001219934">
    <property type="component" value="Unassembled WGS sequence"/>
</dbReference>
<evidence type="ECO:0000313" key="3">
    <source>
        <dbReference type="Proteomes" id="UP001219934"/>
    </source>
</evidence>
<gene>
    <name evidence="2" type="ORF">JOQ06_024663</name>
</gene>
<evidence type="ECO:0000256" key="1">
    <source>
        <dbReference type="SAM" id="MobiDB-lite"/>
    </source>
</evidence>